<accession>A0A0A0EA66</accession>
<dbReference type="PANTHER" id="PTHR42792">
    <property type="entry name" value="FLAGELLIN"/>
    <property type="match status" value="1"/>
</dbReference>
<dbReference type="PANTHER" id="PTHR42792:SF1">
    <property type="entry name" value="FLAGELLAR HOOK-ASSOCIATED PROTEIN 3"/>
    <property type="match status" value="1"/>
</dbReference>
<evidence type="ECO:0000313" key="7">
    <source>
        <dbReference type="Proteomes" id="UP000030004"/>
    </source>
</evidence>
<organism evidence="6 7">
    <name type="scientific">Pseudooceanicola atlanticus</name>
    <dbReference type="NCBI Taxonomy" id="1461694"/>
    <lineage>
        <taxon>Bacteria</taxon>
        <taxon>Pseudomonadati</taxon>
        <taxon>Pseudomonadota</taxon>
        <taxon>Alphaproteobacteria</taxon>
        <taxon>Rhodobacterales</taxon>
        <taxon>Paracoccaceae</taxon>
        <taxon>Pseudooceanicola</taxon>
    </lineage>
</organism>
<comment type="similarity">
    <text evidence="1 3">Belongs to the bacterial flagellin family.</text>
</comment>
<dbReference type="Proteomes" id="UP000030004">
    <property type="component" value="Unassembled WGS sequence"/>
</dbReference>
<evidence type="ECO:0000259" key="4">
    <source>
        <dbReference type="Pfam" id="PF00669"/>
    </source>
</evidence>
<dbReference type="STRING" id="1461694.ATO9_20775"/>
<name>A0A0A0EA66_9RHOB</name>
<comment type="subcellular location">
    <subcellularLocation>
        <location evidence="3">Secreted</location>
    </subcellularLocation>
    <subcellularLocation>
        <location evidence="3">Bacterial flagellum</location>
    </subcellularLocation>
</comment>
<keyword evidence="3" id="KW-0964">Secreted</keyword>
<dbReference type="RefSeq" id="WP_043753823.1">
    <property type="nucleotide sequence ID" value="NZ_AQQX01000016.1"/>
</dbReference>
<dbReference type="GO" id="GO:0005198">
    <property type="term" value="F:structural molecule activity"/>
    <property type="evidence" value="ECO:0007669"/>
    <property type="project" value="UniProtKB-UniRule"/>
</dbReference>
<keyword evidence="2 3" id="KW-0975">Bacterial flagellum</keyword>
<evidence type="ECO:0000259" key="5">
    <source>
        <dbReference type="Pfam" id="PF00700"/>
    </source>
</evidence>
<comment type="caution">
    <text evidence="6">The sequence shown here is derived from an EMBL/GenBank/DDBJ whole genome shotgun (WGS) entry which is preliminary data.</text>
</comment>
<keyword evidence="7" id="KW-1185">Reference proteome</keyword>
<dbReference type="EMBL" id="AQQX01000016">
    <property type="protein sequence ID" value="KGM46963.1"/>
    <property type="molecule type" value="Genomic_DNA"/>
</dbReference>
<dbReference type="InterPro" id="IPR001029">
    <property type="entry name" value="Flagellin_N"/>
</dbReference>
<dbReference type="Pfam" id="PF00669">
    <property type="entry name" value="Flagellin_N"/>
    <property type="match status" value="1"/>
</dbReference>
<protein>
    <recommendedName>
        <fullName evidence="3">Flagellin</fullName>
    </recommendedName>
</protein>
<dbReference type="eggNOG" id="COG1344">
    <property type="taxonomic scope" value="Bacteria"/>
</dbReference>
<evidence type="ECO:0000256" key="2">
    <source>
        <dbReference type="ARBA" id="ARBA00023143"/>
    </source>
</evidence>
<feature type="domain" description="Flagellin N-terminal" evidence="4">
    <location>
        <begin position="9"/>
        <end position="142"/>
    </location>
</feature>
<dbReference type="AlphaFoldDB" id="A0A0A0EA66"/>
<dbReference type="GO" id="GO:0009288">
    <property type="term" value="C:bacterial-type flagellum"/>
    <property type="evidence" value="ECO:0007669"/>
    <property type="project" value="UniProtKB-SubCell"/>
</dbReference>
<gene>
    <name evidence="6" type="ORF">ATO9_20775</name>
</gene>
<dbReference type="OrthoDB" id="7312911at2"/>
<dbReference type="SUPFAM" id="SSF64518">
    <property type="entry name" value="Phase 1 flagellin"/>
    <property type="match status" value="1"/>
</dbReference>
<dbReference type="InterPro" id="IPR046358">
    <property type="entry name" value="Flagellin_C"/>
</dbReference>
<feature type="domain" description="Flagellin C-terminal" evidence="5">
    <location>
        <begin position="283"/>
        <end position="358"/>
    </location>
</feature>
<proteinExistence type="inferred from homology"/>
<comment type="function">
    <text evidence="3">Flagellin is the subunit protein which polymerizes to form the filaments of bacterial flagella.</text>
</comment>
<sequence>MISFSQSVSSLQSLMFRQRTTESVSRQLLVAETEIATGRYADVFASLGSRATEAMSMRTSFERLEGQIQSNTFLQNKLDTTATTLGNLRDTAQEVLTLAITNSDPTSGNPQYLQQAARTAYDAIAGYLNTNYNGNALFSGVDTDRSPVNPWDRKDGATGLSPSDVLAGVTGGTVTDAADAAAKLAEINAIFDGTTANPDTAFEESFYNGTPHEDGSGNANPRLAAIIDDGIRIDYGVQANDDAFRDVLKGLALLASADPVDITDDGAYAAWVGAAVGALQTGVSGVLSLETRTGTYQGQIEDTISRQETRRDLLSTQISELEGVDPYEAATRLSALETQLQASYAVTARLQNLSFVNFMY</sequence>
<evidence type="ECO:0000313" key="6">
    <source>
        <dbReference type="EMBL" id="KGM46963.1"/>
    </source>
</evidence>
<evidence type="ECO:0000256" key="3">
    <source>
        <dbReference type="RuleBase" id="RU362073"/>
    </source>
</evidence>
<dbReference type="Gene3D" id="1.20.1330.10">
    <property type="entry name" value="f41 fragment of flagellin, N-terminal domain"/>
    <property type="match status" value="1"/>
</dbReference>
<dbReference type="GO" id="GO:0005576">
    <property type="term" value="C:extracellular region"/>
    <property type="evidence" value="ECO:0007669"/>
    <property type="project" value="UniProtKB-SubCell"/>
</dbReference>
<dbReference type="InterPro" id="IPR001492">
    <property type="entry name" value="Flagellin"/>
</dbReference>
<dbReference type="Pfam" id="PF00700">
    <property type="entry name" value="Flagellin_C"/>
    <property type="match status" value="1"/>
</dbReference>
<evidence type="ECO:0000256" key="1">
    <source>
        <dbReference type="ARBA" id="ARBA00005709"/>
    </source>
</evidence>
<reference evidence="6 7" key="1">
    <citation type="journal article" date="2015" name="Antonie Van Leeuwenhoek">
        <title>Pseudooceanicola atlanticus gen. nov. sp. nov., isolated from surface seawater of the Atlantic Ocean and reclassification of Oceanicola batsensis, Oceanicola marinus, Oceanicola nitratireducens, Oceanicola nanhaiensis, Oceanicola antarcticus and Oceanicola flagellatus, as Pseudooceanicola batsensis comb. nov., Pseudooceanicola marinus comb. nov., Pseudooceanicola nitratireducens comb. nov., Pseudooceanicola nanhaiensis comb. nov., Pseudooceanicola antarcticus comb. nov., and Pseudooceanicola flagellatus comb. nov.</title>
        <authorList>
            <person name="Lai Q."/>
            <person name="Li G."/>
            <person name="Liu X."/>
            <person name="Du Y."/>
            <person name="Sun F."/>
            <person name="Shao Z."/>
        </authorList>
    </citation>
    <scope>NUCLEOTIDE SEQUENCE [LARGE SCALE GENOMIC DNA]</scope>
    <source>
        <strain evidence="6 7">22II-s11g</strain>
    </source>
</reference>